<dbReference type="SMART" id="SM01332">
    <property type="entry name" value="Cyclin_C"/>
    <property type="match status" value="1"/>
</dbReference>
<comment type="similarity">
    <text evidence="4">Belongs to the cyclin family.</text>
</comment>
<dbReference type="EnsemblMetazoa" id="XM_028289969.2">
    <property type="protein sequence ID" value="XP_028145770.1"/>
    <property type="gene ID" value="LOC114339334"/>
</dbReference>
<accession>A0A6P7GPT0</accession>
<dbReference type="GeneID" id="114339334"/>
<dbReference type="SUPFAM" id="SSF47954">
    <property type="entry name" value="Cyclin-like"/>
    <property type="match status" value="2"/>
</dbReference>
<dbReference type="AlphaFoldDB" id="A0A6P7GPT0"/>
<dbReference type="Proteomes" id="UP001652700">
    <property type="component" value="Unplaced"/>
</dbReference>
<keyword evidence="9" id="KW-1185">Reference proteome</keyword>
<evidence type="ECO:0000256" key="4">
    <source>
        <dbReference type="RuleBase" id="RU000383"/>
    </source>
</evidence>
<feature type="region of interest" description="Disordered" evidence="5">
    <location>
        <begin position="1"/>
        <end position="25"/>
    </location>
</feature>
<feature type="region of interest" description="Disordered" evidence="5">
    <location>
        <begin position="465"/>
        <end position="490"/>
    </location>
</feature>
<dbReference type="Gene3D" id="1.10.472.10">
    <property type="entry name" value="Cyclin-like"/>
    <property type="match status" value="2"/>
</dbReference>
<organism evidence="10">
    <name type="scientific">Diabrotica virgifera virgifera</name>
    <name type="common">western corn rootworm</name>
    <dbReference type="NCBI Taxonomy" id="50390"/>
    <lineage>
        <taxon>Eukaryota</taxon>
        <taxon>Metazoa</taxon>
        <taxon>Ecdysozoa</taxon>
        <taxon>Arthropoda</taxon>
        <taxon>Hexapoda</taxon>
        <taxon>Insecta</taxon>
        <taxon>Pterygota</taxon>
        <taxon>Neoptera</taxon>
        <taxon>Endopterygota</taxon>
        <taxon>Coleoptera</taxon>
        <taxon>Polyphaga</taxon>
        <taxon>Cucujiformia</taxon>
        <taxon>Chrysomeloidea</taxon>
        <taxon>Chrysomelidae</taxon>
        <taxon>Galerucinae</taxon>
        <taxon>Diabroticina</taxon>
        <taxon>Diabroticites</taxon>
        <taxon>Diabrotica</taxon>
    </lineage>
</organism>
<reference evidence="8" key="2">
    <citation type="submission" date="2025-05" db="UniProtKB">
        <authorList>
            <consortium name="EnsemblMetazoa"/>
        </authorList>
    </citation>
    <scope>IDENTIFICATION</scope>
</reference>
<proteinExistence type="inferred from homology"/>
<dbReference type="CDD" id="cd20520">
    <property type="entry name" value="CYCLIN_CCNE_rpt2"/>
    <property type="match status" value="1"/>
</dbReference>
<dbReference type="InterPro" id="IPR004367">
    <property type="entry name" value="Cyclin_C-dom"/>
</dbReference>
<dbReference type="Pfam" id="PF00134">
    <property type="entry name" value="Cyclin_N"/>
    <property type="match status" value="1"/>
</dbReference>
<reference evidence="10 11" key="1">
    <citation type="submission" date="2025-04" db="UniProtKB">
        <authorList>
            <consortium name="RefSeq"/>
        </authorList>
    </citation>
    <scope>IDENTIFICATION</scope>
    <source>
        <tissue evidence="10 11">Whole insect</tissue>
    </source>
</reference>
<dbReference type="EnsemblMetazoa" id="XM_028289975.2">
    <property type="protein sequence ID" value="XP_028145776.1"/>
    <property type="gene ID" value="LOC114339334"/>
</dbReference>
<protein>
    <submittedName>
        <fullName evidence="10 11">G1/S-specific cyclin-E1</fullName>
    </submittedName>
</protein>
<dbReference type="SMART" id="SM00385">
    <property type="entry name" value="CYCLIN"/>
    <property type="match status" value="1"/>
</dbReference>
<dbReference type="OrthoDB" id="5590282at2759"/>
<dbReference type="InterPro" id="IPR036915">
    <property type="entry name" value="Cyclin-like_sf"/>
</dbReference>
<gene>
    <name evidence="10 11" type="primary">LOC114339334</name>
</gene>
<dbReference type="FunFam" id="1.10.472.10:FF:000154">
    <property type="entry name" value="Cyclin-B1-4"/>
    <property type="match status" value="1"/>
</dbReference>
<dbReference type="RefSeq" id="XP_028145776.1">
    <property type="nucleotide sequence ID" value="XM_028289975.1"/>
</dbReference>
<dbReference type="RefSeq" id="XP_028145770.1">
    <property type="nucleotide sequence ID" value="XM_028289969.1"/>
</dbReference>
<dbReference type="PROSITE" id="PS00292">
    <property type="entry name" value="CYCLINS"/>
    <property type="match status" value="1"/>
</dbReference>
<evidence type="ECO:0000313" key="10">
    <source>
        <dbReference type="RefSeq" id="XP_028145770.1"/>
    </source>
</evidence>
<keyword evidence="3" id="KW-0131">Cell cycle</keyword>
<dbReference type="Pfam" id="PF02984">
    <property type="entry name" value="Cyclin_C"/>
    <property type="match status" value="1"/>
</dbReference>
<evidence type="ECO:0000313" key="8">
    <source>
        <dbReference type="EnsemblMetazoa" id="XP_028145770.1"/>
    </source>
</evidence>
<evidence type="ECO:0000256" key="1">
    <source>
        <dbReference type="ARBA" id="ARBA00022618"/>
    </source>
</evidence>
<dbReference type="InterPro" id="IPR006671">
    <property type="entry name" value="Cyclin_N"/>
</dbReference>
<feature type="region of interest" description="Disordered" evidence="5">
    <location>
        <begin position="95"/>
        <end position="141"/>
    </location>
</feature>
<feature type="compositionally biased region" description="Polar residues" evidence="5">
    <location>
        <begin position="130"/>
        <end position="140"/>
    </location>
</feature>
<feature type="domain" description="Cyclin-like" evidence="6">
    <location>
        <begin position="194"/>
        <end position="279"/>
    </location>
</feature>
<evidence type="ECO:0000313" key="11">
    <source>
        <dbReference type="RefSeq" id="XP_028145776.1"/>
    </source>
</evidence>
<dbReference type="InterPro" id="IPR039361">
    <property type="entry name" value="Cyclin"/>
</dbReference>
<feature type="domain" description="Cyclin C-terminal" evidence="7">
    <location>
        <begin position="288"/>
        <end position="441"/>
    </location>
</feature>
<name>A0A6P7GPT0_DIAVI</name>
<evidence type="ECO:0000259" key="6">
    <source>
        <dbReference type="SMART" id="SM00385"/>
    </source>
</evidence>
<keyword evidence="2 4" id="KW-0195">Cyclin</keyword>
<sequence>MSRSDEKRSLQSTENIKDYDTGKLNAVGHTSEGEYAETSKLSFQDLLRIHHKQTVWGFQFGKEARESTLARDKNKSKESDCDKCDEIQTILDSDTASTSSCKSMTEKDHTTPHSRKRTGVRRTGKRKNSTKTNNDFVSPQKTRKAPLPLMDWADSKEVWLYMVYKEEASLNLRNPCLFEDFSNFMPRMRAILLDWVMEVCEVYHLRRVTYYLCVDYFDRFLSIRPDVPKNQLQLVGVTCLFLASKLEEVYPPRLSEFSYVCDGACSPDEILACELLILNSLGWDLNIMTPSDWLNLYMQIHFQVGNVTRQKLHIDVNRAFFFPQYSGYQFTRASQLIDMLSLDPGFLKFSYSTIAAAAMYFMYGKTVALTTSGLSWYQLQPCAEYMAVFYHIIRDSPDPKLQSCKDSPIDDQTSTSLESIRHKVKSLVKDENHSLQTHVVNMEYFEKSAIIRLEQMGLKVEKTYVQKKKDKKSPSPKSSPECSRTQNEEADDPQNYVCMYELQKLSCEADVLSDSEDISISSPEASDAKLIMQQEDKAVLSFDEILDGIVKCNKKNIPVVEIDSSPDLIEINQSD</sequence>
<dbReference type="InterPro" id="IPR048258">
    <property type="entry name" value="Cyclins_cyclin-box"/>
</dbReference>
<evidence type="ECO:0000313" key="9">
    <source>
        <dbReference type="Proteomes" id="UP001652700"/>
    </source>
</evidence>
<dbReference type="GO" id="GO:0051301">
    <property type="term" value="P:cell division"/>
    <property type="evidence" value="ECO:0007669"/>
    <property type="project" value="UniProtKB-KW"/>
</dbReference>
<keyword evidence="1" id="KW-0132">Cell division</keyword>
<dbReference type="PANTHER" id="PTHR10177">
    <property type="entry name" value="CYCLINS"/>
    <property type="match status" value="1"/>
</dbReference>
<feature type="compositionally biased region" description="Basic residues" evidence="5">
    <location>
        <begin position="112"/>
        <end position="129"/>
    </location>
</feature>
<evidence type="ECO:0000256" key="5">
    <source>
        <dbReference type="SAM" id="MobiDB-lite"/>
    </source>
</evidence>
<feature type="compositionally biased region" description="Basic and acidic residues" evidence="5">
    <location>
        <begin position="1"/>
        <end position="21"/>
    </location>
</feature>
<dbReference type="KEGG" id="dvv:114339334"/>
<dbReference type="GO" id="GO:0000278">
    <property type="term" value="P:mitotic cell cycle"/>
    <property type="evidence" value="ECO:0007669"/>
    <property type="project" value="UniProtKB-ARBA"/>
</dbReference>
<evidence type="ECO:0000256" key="2">
    <source>
        <dbReference type="ARBA" id="ARBA00023127"/>
    </source>
</evidence>
<dbReference type="InterPro" id="IPR013763">
    <property type="entry name" value="Cyclin-like_dom"/>
</dbReference>
<evidence type="ECO:0000256" key="3">
    <source>
        <dbReference type="ARBA" id="ARBA00023306"/>
    </source>
</evidence>
<evidence type="ECO:0000259" key="7">
    <source>
        <dbReference type="SMART" id="SM01332"/>
    </source>
</evidence>